<dbReference type="EMBL" id="ML976758">
    <property type="protein sequence ID" value="KAF1965637.1"/>
    <property type="molecule type" value="Genomic_DNA"/>
</dbReference>
<dbReference type="AlphaFoldDB" id="A0A6A5UX71"/>
<sequence length="167" mass="19516">MQPRSAPRGQVLHMYACVNWDFKSELYFYNNDKEMPIVVKPPPKPRKRMYKSSQQSSTTRALVILINILFYKKIITRRIVQDQNITLRVYSRYLKECGSSYTQGGHQISILQKDAGSSLKKRPKGVSTSHVKDKISINKIRELIKEMPDRCQRLIETGGEKIRSQRW</sequence>
<proteinExistence type="predicted"/>
<keyword evidence="2" id="KW-1185">Reference proteome</keyword>
<name>A0A6A5UX71_9PLEO</name>
<evidence type="ECO:0000313" key="2">
    <source>
        <dbReference type="Proteomes" id="UP000800036"/>
    </source>
</evidence>
<organism evidence="1 2">
    <name type="scientific">Bimuria novae-zelandiae CBS 107.79</name>
    <dbReference type="NCBI Taxonomy" id="1447943"/>
    <lineage>
        <taxon>Eukaryota</taxon>
        <taxon>Fungi</taxon>
        <taxon>Dikarya</taxon>
        <taxon>Ascomycota</taxon>
        <taxon>Pezizomycotina</taxon>
        <taxon>Dothideomycetes</taxon>
        <taxon>Pleosporomycetidae</taxon>
        <taxon>Pleosporales</taxon>
        <taxon>Massarineae</taxon>
        <taxon>Didymosphaeriaceae</taxon>
        <taxon>Bimuria</taxon>
    </lineage>
</organism>
<protein>
    <submittedName>
        <fullName evidence="1">Uncharacterized protein</fullName>
    </submittedName>
</protein>
<reference evidence="1" key="1">
    <citation type="journal article" date="2020" name="Stud. Mycol.">
        <title>101 Dothideomycetes genomes: a test case for predicting lifestyles and emergence of pathogens.</title>
        <authorList>
            <person name="Haridas S."/>
            <person name="Albert R."/>
            <person name="Binder M."/>
            <person name="Bloem J."/>
            <person name="Labutti K."/>
            <person name="Salamov A."/>
            <person name="Andreopoulos B."/>
            <person name="Baker S."/>
            <person name="Barry K."/>
            <person name="Bills G."/>
            <person name="Bluhm B."/>
            <person name="Cannon C."/>
            <person name="Castanera R."/>
            <person name="Culley D."/>
            <person name="Daum C."/>
            <person name="Ezra D."/>
            <person name="Gonzalez J."/>
            <person name="Henrissat B."/>
            <person name="Kuo A."/>
            <person name="Liang C."/>
            <person name="Lipzen A."/>
            <person name="Lutzoni F."/>
            <person name="Magnuson J."/>
            <person name="Mondo S."/>
            <person name="Nolan M."/>
            <person name="Ohm R."/>
            <person name="Pangilinan J."/>
            <person name="Park H.-J."/>
            <person name="Ramirez L."/>
            <person name="Alfaro M."/>
            <person name="Sun H."/>
            <person name="Tritt A."/>
            <person name="Yoshinaga Y."/>
            <person name="Zwiers L.-H."/>
            <person name="Turgeon B."/>
            <person name="Goodwin S."/>
            <person name="Spatafora J."/>
            <person name="Crous P."/>
            <person name="Grigoriev I."/>
        </authorList>
    </citation>
    <scope>NUCLEOTIDE SEQUENCE</scope>
    <source>
        <strain evidence="1">CBS 107.79</strain>
    </source>
</reference>
<dbReference type="OrthoDB" id="5410741at2759"/>
<evidence type="ECO:0000313" key="1">
    <source>
        <dbReference type="EMBL" id="KAF1965637.1"/>
    </source>
</evidence>
<dbReference type="Proteomes" id="UP000800036">
    <property type="component" value="Unassembled WGS sequence"/>
</dbReference>
<gene>
    <name evidence="1" type="ORF">BU23DRAFT_574685</name>
</gene>
<accession>A0A6A5UX71</accession>